<reference evidence="3" key="1">
    <citation type="submission" date="2010-11" db="EMBL/GenBank/DDBJ databases">
        <title>The complete genome of Desulfurococcus mucosus DSM 2162.</title>
        <authorList>
            <consortium name="US DOE Joint Genome Institute (JGI-PGF)"/>
            <person name="Lucas S."/>
            <person name="Copeland A."/>
            <person name="Lapidus A."/>
            <person name="Bruce D."/>
            <person name="Goodwin L."/>
            <person name="Pitluck S."/>
            <person name="Kyrpides N."/>
            <person name="Mavromatis K."/>
            <person name="Pagani I."/>
            <person name="Ivanova N."/>
            <person name="Ovchinnikova G."/>
            <person name="Chertkov O."/>
            <person name="Held B."/>
            <person name="Brettin T."/>
            <person name="Detter J.C."/>
            <person name="Tapia R."/>
            <person name="Han C."/>
            <person name="Land M."/>
            <person name="Hauser L."/>
            <person name="Markowitz V."/>
            <person name="Cheng J.-F."/>
            <person name="Hugenholtz P."/>
            <person name="Woyke T."/>
            <person name="Wu D."/>
            <person name="Wirth R."/>
            <person name="Bilek Y."/>
            <person name="Hader T."/>
            <person name="Klenk H.-P."/>
            <person name="Eisen J.A."/>
        </authorList>
    </citation>
    <scope>NUCLEOTIDE SEQUENCE [LARGE SCALE GENOMIC DNA]</scope>
    <source>
        <strain evidence="3">ATCC 35584 / DSM 2162 / JCM 9187 / O7/1</strain>
    </source>
</reference>
<keyword evidence="1" id="KW-0812">Transmembrane</keyword>
<gene>
    <name evidence="2" type="ordered locus">Desmu_0632</name>
</gene>
<reference evidence="2 3" key="2">
    <citation type="journal article" date="2011" name="Stand. Genomic Sci.">
        <title>Complete genome sequence of Desulfurococcus mucosus type strain (O7/1).</title>
        <authorList>
            <person name="Wirth R."/>
            <person name="Chertkov O."/>
            <person name="Held B."/>
            <person name="Lapidus A."/>
            <person name="Nolan M."/>
            <person name="Lucas S."/>
            <person name="Hammon N."/>
            <person name="Deshpande S."/>
            <person name="Cheng J.F."/>
            <person name="Tapia R."/>
            <person name="Han C."/>
            <person name="Goodwin L."/>
            <person name="Pitluck S."/>
            <person name="Liolios K."/>
            <person name="Ioanna P."/>
            <person name="Ivanova N."/>
            <person name="Mavromatis K."/>
            <person name="Mikhailova N."/>
            <person name="Pati A."/>
            <person name="Chen A."/>
            <person name="Palaniappan K."/>
            <person name="Land M."/>
            <person name="Hauser L."/>
            <person name="Chang Y.J."/>
            <person name="Jeffries C.D."/>
            <person name="Bilek Y."/>
            <person name="Hader T."/>
            <person name="Rohde M."/>
            <person name="Spring S."/>
            <person name="Sikorski J."/>
            <person name="Goker M."/>
            <person name="Woyke T."/>
            <person name="Bristow J."/>
            <person name="Eisen J.A."/>
            <person name="Markowitz V."/>
            <person name="Hugenholtz P."/>
            <person name="Kyrpides N.C."/>
            <person name="Klenk H.P."/>
        </authorList>
    </citation>
    <scope>NUCLEOTIDE SEQUENCE [LARGE SCALE GENOMIC DNA]</scope>
    <source>
        <strain evidence="3">ATCC 35584 / DSM 2162 / JCM 9187 / O7/1</strain>
    </source>
</reference>
<dbReference type="AlphaFoldDB" id="E8R8W4"/>
<dbReference type="KEGG" id="dmu:Desmu_0632"/>
<sequence length="60" mass="6421" precursor="true">MTGSLVKAAFIGLLAASIFFLVVSVWLLYIDRALPSLLSLLIGLTLLSTSLSILRKLTEG</sequence>
<proteinExistence type="predicted"/>
<evidence type="ECO:0000313" key="3">
    <source>
        <dbReference type="Proteomes" id="UP000001068"/>
    </source>
</evidence>
<keyword evidence="3" id="KW-1185">Reference proteome</keyword>
<feature type="transmembrane region" description="Helical" evidence="1">
    <location>
        <begin position="9"/>
        <end position="30"/>
    </location>
</feature>
<organism evidence="2 3">
    <name type="scientific">Desulfurococcus mucosus (strain ATCC 35584 / DSM 2162 / JCM 9187 / O7/1)</name>
    <dbReference type="NCBI Taxonomy" id="765177"/>
    <lineage>
        <taxon>Archaea</taxon>
        <taxon>Thermoproteota</taxon>
        <taxon>Thermoprotei</taxon>
        <taxon>Desulfurococcales</taxon>
        <taxon>Desulfurococcaceae</taxon>
        <taxon>Desulfurococcus</taxon>
    </lineage>
</organism>
<dbReference type="RefSeq" id="WP_013562162.1">
    <property type="nucleotide sequence ID" value="NC_014961.1"/>
</dbReference>
<evidence type="ECO:0000256" key="1">
    <source>
        <dbReference type="SAM" id="Phobius"/>
    </source>
</evidence>
<keyword evidence="1" id="KW-1133">Transmembrane helix</keyword>
<accession>E8R8W4</accession>
<dbReference type="STRING" id="765177.Desmu_0632"/>
<dbReference type="Proteomes" id="UP000001068">
    <property type="component" value="Chromosome"/>
</dbReference>
<dbReference type="HOGENOM" id="CLU_2839221_0_0_2"/>
<name>E8R8W4_DESM0</name>
<dbReference type="GeneID" id="10153326"/>
<keyword evidence="1" id="KW-0472">Membrane</keyword>
<dbReference type="EMBL" id="CP002363">
    <property type="protein sequence ID" value="ADV64940.1"/>
    <property type="molecule type" value="Genomic_DNA"/>
</dbReference>
<evidence type="ECO:0000313" key="2">
    <source>
        <dbReference type="EMBL" id="ADV64940.1"/>
    </source>
</evidence>
<protein>
    <submittedName>
        <fullName evidence="2">Uncharacterized protein</fullName>
    </submittedName>
</protein>
<dbReference type="eggNOG" id="arCOG11771">
    <property type="taxonomic scope" value="Archaea"/>
</dbReference>
<feature type="transmembrane region" description="Helical" evidence="1">
    <location>
        <begin position="36"/>
        <end position="54"/>
    </location>
</feature>